<accession>A0AAD3XPZ3</accession>
<comment type="caution">
    <text evidence="1">The sequence shown here is derived from an EMBL/GenBank/DDBJ whole genome shotgun (WGS) entry which is preliminary data.</text>
</comment>
<evidence type="ECO:0000313" key="2">
    <source>
        <dbReference type="Proteomes" id="UP001279734"/>
    </source>
</evidence>
<name>A0AAD3XPZ3_NEPGR</name>
<keyword evidence="2" id="KW-1185">Reference proteome</keyword>
<reference evidence="1" key="1">
    <citation type="submission" date="2023-05" db="EMBL/GenBank/DDBJ databases">
        <title>Nepenthes gracilis genome sequencing.</title>
        <authorList>
            <person name="Fukushima K."/>
        </authorList>
    </citation>
    <scope>NUCLEOTIDE SEQUENCE</scope>
    <source>
        <strain evidence="1">SING2019-196</strain>
    </source>
</reference>
<sequence>MNRQAIKIQNTANWLQQRPRDQFVRVANVREGKMSNCSKMAGCAKMSGCGKMVGCTGNGRLCRMTNLKLISLENAGMNFQNKILEFQDISKFQGIPNSIMEFPE</sequence>
<protein>
    <submittedName>
        <fullName evidence="1">Uncharacterized protein</fullName>
    </submittedName>
</protein>
<gene>
    <name evidence="1" type="ORF">Nepgr_014006</name>
</gene>
<organism evidence="1 2">
    <name type="scientific">Nepenthes gracilis</name>
    <name type="common">Slender pitcher plant</name>
    <dbReference type="NCBI Taxonomy" id="150966"/>
    <lineage>
        <taxon>Eukaryota</taxon>
        <taxon>Viridiplantae</taxon>
        <taxon>Streptophyta</taxon>
        <taxon>Embryophyta</taxon>
        <taxon>Tracheophyta</taxon>
        <taxon>Spermatophyta</taxon>
        <taxon>Magnoliopsida</taxon>
        <taxon>eudicotyledons</taxon>
        <taxon>Gunneridae</taxon>
        <taxon>Pentapetalae</taxon>
        <taxon>Caryophyllales</taxon>
        <taxon>Nepenthaceae</taxon>
        <taxon>Nepenthes</taxon>
    </lineage>
</organism>
<dbReference type="AlphaFoldDB" id="A0AAD3XPZ3"/>
<proteinExistence type="predicted"/>
<dbReference type="Proteomes" id="UP001279734">
    <property type="component" value="Unassembled WGS sequence"/>
</dbReference>
<dbReference type="EMBL" id="BSYO01000011">
    <property type="protein sequence ID" value="GMH12165.1"/>
    <property type="molecule type" value="Genomic_DNA"/>
</dbReference>
<evidence type="ECO:0000313" key="1">
    <source>
        <dbReference type="EMBL" id="GMH12165.1"/>
    </source>
</evidence>